<keyword evidence="5 6" id="KW-0472">Membrane</keyword>
<name>B4GFF6_DROPE</name>
<accession>B4GFF6</accession>
<dbReference type="Proteomes" id="UP000008744">
    <property type="component" value="Unassembled WGS sequence"/>
</dbReference>
<dbReference type="EMBL" id="CH479182">
    <property type="protein sequence ID" value="EDW34341.1"/>
    <property type="molecule type" value="Genomic_DNA"/>
</dbReference>
<protein>
    <submittedName>
        <fullName evidence="7">GL22200</fullName>
    </submittedName>
</protein>
<keyword evidence="3 6" id="KW-0812">Transmembrane</keyword>
<evidence type="ECO:0000313" key="8">
    <source>
        <dbReference type="Proteomes" id="UP000008744"/>
    </source>
</evidence>
<evidence type="ECO:0000256" key="3">
    <source>
        <dbReference type="ARBA" id="ARBA00022692"/>
    </source>
</evidence>
<reference evidence="7 8" key="1">
    <citation type="journal article" date="2007" name="Nature">
        <title>Evolution of genes and genomes on the Drosophila phylogeny.</title>
        <authorList>
            <consortium name="Drosophila 12 Genomes Consortium"/>
            <person name="Clark A.G."/>
            <person name="Eisen M.B."/>
            <person name="Smith D.R."/>
            <person name="Bergman C.M."/>
            <person name="Oliver B."/>
            <person name="Markow T.A."/>
            <person name="Kaufman T.C."/>
            <person name="Kellis M."/>
            <person name="Gelbart W."/>
            <person name="Iyer V.N."/>
            <person name="Pollard D.A."/>
            <person name="Sackton T.B."/>
            <person name="Larracuente A.M."/>
            <person name="Singh N.D."/>
            <person name="Abad J.P."/>
            <person name="Abt D.N."/>
            <person name="Adryan B."/>
            <person name="Aguade M."/>
            <person name="Akashi H."/>
            <person name="Anderson W.W."/>
            <person name="Aquadro C.F."/>
            <person name="Ardell D.H."/>
            <person name="Arguello R."/>
            <person name="Artieri C.G."/>
            <person name="Barbash D.A."/>
            <person name="Barker D."/>
            <person name="Barsanti P."/>
            <person name="Batterham P."/>
            <person name="Batzoglou S."/>
            <person name="Begun D."/>
            <person name="Bhutkar A."/>
            <person name="Blanco E."/>
            <person name="Bosak S.A."/>
            <person name="Bradley R.K."/>
            <person name="Brand A.D."/>
            <person name="Brent M.R."/>
            <person name="Brooks A.N."/>
            <person name="Brown R.H."/>
            <person name="Butlin R.K."/>
            <person name="Caggese C."/>
            <person name="Calvi B.R."/>
            <person name="Bernardo de Carvalho A."/>
            <person name="Caspi A."/>
            <person name="Castrezana S."/>
            <person name="Celniker S.E."/>
            <person name="Chang J.L."/>
            <person name="Chapple C."/>
            <person name="Chatterji S."/>
            <person name="Chinwalla A."/>
            <person name="Civetta A."/>
            <person name="Clifton S.W."/>
            <person name="Comeron J.M."/>
            <person name="Costello J.C."/>
            <person name="Coyne J.A."/>
            <person name="Daub J."/>
            <person name="David R.G."/>
            <person name="Delcher A.L."/>
            <person name="Delehaunty K."/>
            <person name="Do C.B."/>
            <person name="Ebling H."/>
            <person name="Edwards K."/>
            <person name="Eickbush T."/>
            <person name="Evans J.D."/>
            <person name="Filipski A."/>
            <person name="Findeiss S."/>
            <person name="Freyhult E."/>
            <person name="Fulton L."/>
            <person name="Fulton R."/>
            <person name="Garcia A.C."/>
            <person name="Gardiner A."/>
            <person name="Garfield D.A."/>
            <person name="Garvin B.E."/>
            <person name="Gibson G."/>
            <person name="Gilbert D."/>
            <person name="Gnerre S."/>
            <person name="Godfrey J."/>
            <person name="Good R."/>
            <person name="Gotea V."/>
            <person name="Gravely B."/>
            <person name="Greenberg A.J."/>
            <person name="Griffiths-Jones S."/>
            <person name="Gross S."/>
            <person name="Guigo R."/>
            <person name="Gustafson E.A."/>
            <person name="Haerty W."/>
            <person name="Hahn M.W."/>
            <person name="Halligan D.L."/>
            <person name="Halpern A.L."/>
            <person name="Halter G.M."/>
            <person name="Han M.V."/>
            <person name="Heger A."/>
            <person name="Hillier L."/>
            <person name="Hinrichs A.S."/>
            <person name="Holmes I."/>
            <person name="Hoskins R.A."/>
            <person name="Hubisz M.J."/>
            <person name="Hultmark D."/>
            <person name="Huntley M.A."/>
            <person name="Jaffe D.B."/>
            <person name="Jagadeeshan S."/>
            <person name="Jeck W.R."/>
            <person name="Johnson J."/>
            <person name="Jones C.D."/>
            <person name="Jordan W.C."/>
            <person name="Karpen G.H."/>
            <person name="Kataoka E."/>
            <person name="Keightley P.D."/>
            <person name="Kheradpour P."/>
            <person name="Kirkness E.F."/>
            <person name="Koerich L.B."/>
            <person name="Kristiansen K."/>
            <person name="Kudrna D."/>
            <person name="Kulathinal R.J."/>
            <person name="Kumar S."/>
            <person name="Kwok R."/>
            <person name="Lander E."/>
            <person name="Langley C.H."/>
            <person name="Lapoint R."/>
            <person name="Lazzaro B.P."/>
            <person name="Lee S.J."/>
            <person name="Levesque L."/>
            <person name="Li R."/>
            <person name="Lin C.F."/>
            <person name="Lin M.F."/>
            <person name="Lindblad-Toh K."/>
            <person name="Llopart A."/>
            <person name="Long M."/>
            <person name="Low L."/>
            <person name="Lozovsky E."/>
            <person name="Lu J."/>
            <person name="Luo M."/>
            <person name="Machado C.A."/>
            <person name="Makalowski W."/>
            <person name="Marzo M."/>
            <person name="Matsuda M."/>
            <person name="Matzkin L."/>
            <person name="McAllister B."/>
            <person name="McBride C.S."/>
            <person name="McKernan B."/>
            <person name="McKernan K."/>
            <person name="Mendez-Lago M."/>
            <person name="Minx P."/>
            <person name="Mollenhauer M.U."/>
            <person name="Montooth K."/>
            <person name="Mount S.M."/>
            <person name="Mu X."/>
            <person name="Myers E."/>
            <person name="Negre B."/>
            <person name="Newfeld S."/>
            <person name="Nielsen R."/>
            <person name="Noor M.A."/>
            <person name="O'Grady P."/>
            <person name="Pachter L."/>
            <person name="Papaceit M."/>
            <person name="Parisi M.J."/>
            <person name="Parisi M."/>
            <person name="Parts L."/>
            <person name="Pedersen J.S."/>
            <person name="Pesole G."/>
            <person name="Phillippy A.M."/>
            <person name="Ponting C.P."/>
            <person name="Pop M."/>
            <person name="Porcelli D."/>
            <person name="Powell J.R."/>
            <person name="Prohaska S."/>
            <person name="Pruitt K."/>
            <person name="Puig M."/>
            <person name="Quesneville H."/>
            <person name="Ram K.R."/>
            <person name="Rand D."/>
            <person name="Rasmussen M.D."/>
            <person name="Reed L.K."/>
            <person name="Reenan R."/>
            <person name="Reily A."/>
            <person name="Remington K.A."/>
            <person name="Rieger T.T."/>
            <person name="Ritchie M.G."/>
            <person name="Robin C."/>
            <person name="Rogers Y.H."/>
            <person name="Rohde C."/>
            <person name="Rozas J."/>
            <person name="Rubenfield M.J."/>
            <person name="Ruiz A."/>
            <person name="Russo S."/>
            <person name="Salzberg S.L."/>
            <person name="Sanchez-Gracia A."/>
            <person name="Saranga D.J."/>
            <person name="Sato H."/>
            <person name="Schaeffer S.W."/>
            <person name="Schatz M.C."/>
            <person name="Schlenke T."/>
            <person name="Schwartz R."/>
            <person name="Segarra C."/>
            <person name="Singh R.S."/>
            <person name="Sirot L."/>
            <person name="Sirota M."/>
            <person name="Sisneros N.B."/>
            <person name="Smith C.D."/>
            <person name="Smith T.F."/>
            <person name="Spieth J."/>
            <person name="Stage D.E."/>
            <person name="Stark A."/>
            <person name="Stephan W."/>
            <person name="Strausberg R.L."/>
            <person name="Strempel S."/>
            <person name="Sturgill D."/>
            <person name="Sutton G."/>
            <person name="Sutton G.G."/>
            <person name="Tao W."/>
            <person name="Teichmann S."/>
            <person name="Tobari Y.N."/>
            <person name="Tomimura Y."/>
            <person name="Tsolas J.M."/>
            <person name="Valente V.L."/>
            <person name="Venter E."/>
            <person name="Venter J.C."/>
            <person name="Vicario S."/>
            <person name="Vieira F.G."/>
            <person name="Vilella A.J."/>
            <person name="Villasante A."/>
            <person name="Walenz B."/>
            <person name="Wang J."/>
            <person name="Wasserman M."/>
            <person name="Watts T."/>
            <person name="Wilson D."/>
            <person name="Wilson R.K."/>
            <person name="Wing R.A."/>
            <person name="Wolfner M.F."/>
            <person name="Wong A."/>
            <person name="Wong G.K."/>
            <person name="Wu C.I."/>
            <person name="Wu G."/>
            <person name="Yamamoto D."/>
            <person name="Yang H.P."/>
            <person name="Yang S.P."/>
            <person name="Yorke J.A."/>
            <person name="Yoshida K."/>
            <person name="Zdobnov E."/>
            <person name="Zhang P."/>
            <person name="Zhang Y."/>
            <person name="Zimin A.V."/>
            <person name="Baldwin J."/>
            <person name="Abdouelleil A."/>
            <person name="Abdulkadir J."/>
            <person name="Abebe A."/>
            <person name="Abera B."/>
            <person name="Abreu J."/>
            <person name="Acer S.C."/>
            <person name="Aftuck L."/>
            <person name="Alexander A."/>
            <person name="An P."/>
            <person name="Anderson E."/>
            <person name="Anderson S."/>
            <person name="Arachi H."/>
            <person name="Azer M."/>
            <person name="Bachantsang P."/>
            <person name="Barry A."/>
            <person name="Bayul T."/>
            <person name="Berlin A."/>
            <person name="Bessette D."/>
            <person name="Bloom T."/>
            <person name="Blye J."/>
            <person name="Boguslavskiy L."/>
            <person name="Bonnet C."/>
            <person name="Boukhgalter B."/>
            <person name="Bourzgui I."/>
            <person name="Brown A."/>
            <person name="Cahill P."/>
            <person name="Channer S."/>
            <person name="Cheshatsang Y."/>
            <person name="Chuda L."/>
            <person name="Citroen M."/>
            <person name="Collymore A."/>
            <person name="Cooke P."/>
            <person name="Costello M."/>
            <person name="D'Aco K."/>
            <person name="Daza R."/>
            <person name="De Haan G."/>
            <person name="DeGray S."/>
            <person name="DeMaso C."/>
            <person name="Dhargay N."/>
            <person name="Dooley K."/>
            <person name="Dooley E."/>
            <person name="Doricent M."/>
            <person name="Dorje P."/>
            <person name="Dorjee K."/>
            <person name="Dupes A."/>
            <person name="Elong R."/>
            <person name="Falk J."/>
            <person name="Farina A."/>
            <person name="Faro S."/>
            <person name="Ferguson D."/>
            <person name="Fisher S."/>
            <person name="Foley C.D."/>
            <person name="Franke A."/>
            <person name="Friedrich D."/>
            <person name="Gadbois L."/>
            <person name="Gearin G."/>
            <person name="Gearin C.R."/>
            <person name="Giannoukos G."/>
            <person name="Goode T."/>
            <person name="Graham J."/>
            <person name="Grandbois E."/>
            <person name="Grewal S."/>
            <person name="Gyaltsen K."/>
            <person name="Hafez N."/>
            <person name="Hagos B."/>
            <person name="Hall J."/>
            <person name="Henson C."/>
            <person name="Hollinger A."/>
            <person name="Honan T."/>
            <person name="Huard M.D."/>
            <person name="Hughes L."/>
            <person name="Hurhula B."/>
            <person name="Husby M.E."/>
            <person name="Kamat A."/>
            <person name="Kanga B."/>
            <person name="Kashin S."/>
            <person name="Khazanovich D."/>
            <person name="Kisner P."/>
            <person name="Lance K."/>
            <person name="Lara M."/>
            <person name="Lee W."/>
            <person name="Lennon N."/>
            <person name="Letendre F."/>
            <person name="LeVine R."/>
            <person name="Lipovsky A."/>
            <person name="Liu X."/>
            <person name="Liu J."/>
            <person name="Liu S."/>
            <person name="Lokyitsang T."/>
            <person name="Lokyitsang Y."/>
            <person name="Lubonja R."/>
            <person name="Lui A."/>
            <person name="MacDonald P."/>
            <person name="Magnisalis V."/>
            <person name="Maru K."/>
            <person name="Matthews C."/>
            <person name="McCusker W."/>
            <person name="McDonough S."/>
            <person name="Mehta T."/>
            <person name="Meldrim J."/>
            <person name="Meneus L."/>
            <person name="Mihai O."/>
            <person name="Mihalev A."/>
            <person name="Mihova T."/>
            <person name="Mittelman R."/>
            <person name="Mlenga V."/>
            <person name="Montmayeur A."/>
            <person name="Mulrain L."/>
            <person name="Navidi A."/>
            <person name="Naylor J."/>
            <person name="Negash T."/>
            <person name="Nguyen T."/>
            <person name="Nguyen N."/>
            <person name="Nicol R."/>
            <person name="Norbu C."/>
            <person name="Norbu N."/>
            <person name="Novod N."/>
            <person name="O'Neill B."/>
            <person name="Osman S."/>
            <person name="Markiewicz E."/>
            <person name="Oyono O.L."/>
            <person name="Patti C."/>
            <person name="Phunkhang P."/>
            <person name="Pierre F."/>
            <person name="Priest M."/>
            <person name="Raghuraman S."/>
            <person name="Rege F."/>
            <person name="Reyes R."/>
            <person name="Rise C."/>
            <person name="Rogov P."/>
            <person name="Ross K."/>
            <person name="Ryan E."/>
            <person name="Settipalli S."/>
            <person name="Shea T."/>
            <person name="Sherpa N."/>
            <person name="Shi L."/>
            <person name="Shih D."/>
            <person name="Sparrow T."/>
            <person name="Spaulding J."/>
            <person name="Stalker J."/>
            <person name="Stange-Thomann N."/>
            <person name="Stavropoulos S."/>
            <person name="Stone C."/>
            <person name="Strader C."/>
            <person name="Tesfaye S."/>
            <person name="Thomson T."/>
            <person name="Thoulutsang Y."/>
            <person name="Thoulutsang D."/>
            <person name="Topham K."/>
            <person name="Topping I."/>
            <person name="Tsamla T."/>
            <person name="Vassiliev H."/>
            <person name="Vo A."/>
            <person name="Wangchuk T."/>
            <person name="Wangdi T."/>
            <person name="Weiand M."/>
            <person name="Wilkinson J."/>
            <person name="Wilson A."/>
            <person name="Yadav S."/>
            <person name="Young G."/>
            <person name="Yu Q."/>
            <person name="Zembek L."/>
            <person name="Zhong D."/>
            <person name="Zimmer A."/>
            <person name="Zwirko Z."/>
            <person name="Jaffe D.B."/>
            <person name="Alvarez P."/>
            <person name="Brockman W."/>
            <person name="Butler J."/>
            <person name="Chin C."/>
            <person name="Gnerre S."/>
            <person name="Grabherr M."/>
            <person name="Kleber M."/>
            <person name="Mauceli E."/>
            <person name="MacCallum I."/>
        </authorList>
    </citation>
    <scope>NUCLEOTIDE SEQUENCE [LARGE SCALE GENOMIC DNA]</scope>
    <source>
        <strain evidence="8">MSH-3 / Tucson 14011-0111.49</strain>
    </source>
</reference>
<dbReference type="HOGENOM" id="CLU_056195_2_0_1"/>
<dbReference type="AlphaFoldDB" id="B4GFF6"/>
<dbReference type="OrthoDB" id="7859621at2759"/>
<dbReference type="GO" id="GO:0016020">
    <property type="term" value="C:membrane"/>
    <property type="evidence" value="ECO:0007669"/>
    <property type="project" value="UniProtKB-SubCell"/>
</dbReference>
<evidence type="ECO:0000256" key="6">
    <source>
        <dbReference type="SAM" id="Phobius"/>
    </source>
</evidence>
<keyword evidence="8" id="KW-1185">Reference proteome</keyword>
<feature type="transmembrane region" description="Helical" evidence="6">
    <location>
        <begin position="248"/>
        <end position="267"/>
    </location>
</feature>
<dbReference type="eggNOG" id="KOG3998">
    <property type="taxonomic scope" value="Eukaryota"/>
</dbReference>
<evidence type="ECO:0000256" key="1">
    <source>
        <dbReference type="ARBA" id="ARBA00004141"/>
    </source>
</evidence>
<comment type="similarity">
    <text evidence="2">Belongs to the SURF4 family.</text>
</comment>
<evidence type="ECO:0000256" key="5">
    <source>
        <dbReference type="ARBA" id="ARBA00023136"/>
    </source>
</evidence>
<gene>
    <name evidence="7" type="primary">Dper\GL22200</name>
    <name evidence="7" type="ORF">Dper_GL22200</name>
</gene>
<dbReference type="Pfam" id="PF02077">
    <property type="entry name" value="SURF4"/>
    <property type="match status" value="1"/>
</dbReference>
<organism evidence="8">
    <name type="scientific">Drosophila persimilis</name>
    <name type="common">Fruit fly</name>
    <dbReference type="NCBI Taxonomy" id="7234"/>
    <lineage>
        <taxon>Eukaryota</taxon>
        <taxon>Metazoa</taxon>
        <taxon>Ecdysozoa</taxon>
        <taxon>Arthropoda</taxon>
        <taxon>Hexapoda</taxon>
        <taxon>Insecta</taxon>
        <taxon>Pterygota</taxon>
        <taxon>Neoptera</taxon>
        <taxon>Endopterygota</taxon>
        <taxon>Diptera</taxon>
        <taxon>Brachycera</taxon>
        <taxon>Muscomorpha</taxon>
        <taxon>Ephydroidea</taxon>
        <taxon>Drosophilidae</taxon>
        <taxon>Drosophila</taxon>
        <taxon>Sophophora</taxon>
    </lineage>
</organism>
<dbReference type="PhylomeDB" id="B4GFF6"/>
<dbReference type="STRING" id="7234.B4GFF6"/>
<dbReference type="InterPro" id="IPR002995">
    <property type="entry name" value="Surf4"/>
</dbReference>
<feature type="transmembrane region" description="Helical" evidence="6">
    <location>
        <begin position="190"/>
        <end position="210"/>
    </location>
</feature>
<feature type="transmembrane region" description="Helical" evidence="6">
    <location>
        <begin position="96"/>
        <end position="114"/>
    </location>
</feature>
<keyword evidence="4 6" id="KW-1133">Transmembrane helix</keyword>
<dbReference type="GO" id="GO:0045169">
    <property type="term" value="C:fusome"/>
    <property type="evidence" value="ECO:0007669"/>
    <property type="project" value="EnsemblMetazoa"/>
</dbReference>
<comment type="subcellular location">
    <subcellularLocation>
        <location evidence="1">Membrane</location>
        <topology evidence="1">Multi-pass membrane protein</topology>
    </subcellularLocation>
</comment>
<sequence>MEVTKMWTDWLTRAEDMGDEVVRRSRLVLPTVARLCLVATFFEDALRMWCQWEDQISFLQIHLNFSWGGAFLSGQVNLLGQLVGCGLVLFRVWTNMAVALLVGLVLFQLHVYSVPLQLEQMLRNFSLLGGLLLLLVEANDEAASSCRIYGARAGLPLLEEPRRSQHLMQLTGRILLALMYLTVLQQYFGLAAVVLNSFGLLLMTLILLGYRTRPAALLLAIILSIWNMSVNSWWFAEGLERDYLKYNCFHTLSVVGGLLMVVVLGPGEVSLEQYKKHW</sequence>
<evidence type="ECO:0000313" key="7">
    <source>
        <dbReference type="EMBL" id="EDW34341.1"/>
    </source>
</evidence>
<feature type="transmembrane region" description="Helical" evidence="6">
    <location>
        <begin position="217"/>
        <end position="236"/>
    </location>
</feature>
<proteinExistence type="inferred from homology"/>
<evidence type="ECO:0000256" key="4">
    <source>
        <dbReference type="ARBA" id="ARBA00022989"/>
    </source>
</evidence>
<evidence type="ECO:0000256" key="2">
    <source>
        <dbReference type="ARBA" id="ARBA00006945"/>
    </source>
</evidence>
<dbReference type="OMA" id="KYNCFHT"/>